<evidence type="ECO:0000313" key="1">
    <source>
        <dbReference type="Proteomes" id="UP000887565"/>
    </source>
</evidence>
<proteinExistence type="predicted"/>
<evidence type="ECO:0000313" key="2">
    <source>
        <dbReference type="WBParaSite" id="nRc.2.0.1.t05909-RA"/>
    </source>
</evidence>
<dbReference type="Proteomes" id="UP000887565">
    <property type="component" value="Unplaced"/>
</dbReference>
<reference evidence="2" key="1">
    <citation type="submission" date="2022-11" db="UniProtKB">
        <authorList>
            <consortium name="WormBaseParasite"/>
        </authorList>
    </citation>
    <scope>IDENTIFICATION</scope>
</reference>
<dbReference type="WBParaSite" id="nRc.2.0.1.t05909-RA">
    <property type="protein sequence ID" value="nRc.2.0.1.t05909-RA"/>
    <property type="gene ID" value="nRc.2.0.1.g05909"/>
</dbReference>
<name>A0A915HVI2_ROMCU</name>
<dbReference type="AlphaFoldDB" id="A0A915HVI2"/>
<sequence>MTGNLIIEPAGNDEDYMDEAMLQANQ</sequence>
<protein>
    <submittedName>
        <fullName evidence="2">Uncharacterized protein</fullName>
    </submittedName>
</protein>
<accession>A0A915HVI2</accession>
<organism evidence="1 2">
    <name type="scientific">Romanomermis culicivorax</name>
    <name type="common">Nematode worm</name>
    <dbReference type="NCBI Taxonomy" id="13658"/>
    <lineage>
        <taxon>Eukaryota</taxon>
        <taxon>Metazoa</taxon>
        <taxon>Ecdysozoa</taxon>
        <taxon>Nematoda</taxon>
        <taxon>Enoplea</taxon>
        <taxon>Dorylaimia</taxon>
        <taxon>Mermithida</taxon>
        <taxon>Mermithoidea</taxon>
        <taxon>Mermithidae</taxon>
        <taxon>Romanomermis</taxon>
    </lineage>
</organism>
<keyword evidence="1" id="KW-1185">Reference proteome</keyword>